<gene>
    <name evidence="2" type="ORF">GEAMG1_1834</name>
</gene>
<dbReference type="SUPFAM" id="SSF53335">
    <property type="entry name" value="S-adenosyl-L-methionine-dependent methyltransferases"/>
    <property type="match status" value="1"/>
</dbReference>
<dbReference type="SUPFAM" id="SSF158997">
    <property type="entry name" value="Trm112p-like"/>
    <property type="match status" value="1"/>
</dbReference>
<dbReference type="InterPro" id="IPR029063">
    <property type="entry name" value="SAM-dependent_MTases_sf"/>
</dbReference>
<dbReference type="Pfam" id="PF08241">
    <property type="entry name" value="Methyltransf_11"/>
    <property type="match status" value="1"/>
</dbReference>
<dbReference type="CDD" id="cd02440">
    <property type="entry name" value="AdoMet_MTases"/>
    <property type="match status" value="1"/>
</dbReference>
<keyword evidence="2" id="KW-0808">Transferase</keyword>
<keyword evidence="3" id="KW-1185">Reference proteome</keyword>
<dbReference type="EMBL" id="OW150024">
    <property type="protein sequence ID" value="CAH2031666.1"/>
    <property type="molecule type" value="Genomic_DNA"/>
</dbReference>
<proteinExistence type="predicted"/>
<dbReference type="Pfam" id="PF03966">
    <property type="entry name" value="Trm112p"/>
    <property type="match status" value="1"/>
</dbReference>
<reference evidence="2 3" key="1">
    <citation type="submission" date="2022-03" db="EMBL/GenBank/DDBJ databases">
        <authorList>
            <person name="Koch H."/>
        </authorList>
    </citation>
    <scope>NUCLEOTIDE SEQUENCE [LARGE SCALE GENOMIC DNA]</scope>
    <source>
        <strain evidence="2 3">G1</strain>
    </source>
</reference>
<feature type="domain" description="Methyltransferase type 11" evidence="1">
    <location>
        <begin position="113"/>
        <end position="225"/>
    </location>
</feature>
<dbReference type="PANTHER" id="PTHR45445:SF2">
    <property type="entry name" value="METHYLTRANSFERASE TYPE 11 DOMAIN-CONTAINING PROTEIN"/>
    <property type="match status" value="1"/>
</dbReference>
<dbReference type="GO" id="GO:0008168">
    <property type="term" value="F:methyltransferase activity"/>
    <property type="evidence" value="ECO:0007669"/>
    <property type="project" value="UniProtKB-KW"/>
</dbReference>
<dbReference type="Proteomes" id="UP001295463">
    <property type="component" value="Chromosome"/>
</dbReference>
<dbReference type="RefSeq" id="WP_305732475.1">
    <property type="nucleotide sequence ID" value="NZ_OW150024.1"/>
</dbReference>
<accession>A0ABM9D951</accession>
<sequence length="313" mass="35151">MKTFLLPHLICPACLPREEPLQPEIHRERDNDIESGTLHCYRCKKRFPIKEGIACLLPDPDSGNSAGQRRYEEAGMTGRYLWSHYGDLLGEKTREEGCPGWAELAAPGGRAALEAGCAVGRLTFELANRFGISVGCDLSREFITAARRLARERQITFTLPLEGRLTQRFDLTLPPDWRSDTVEFIVADALRLPFAATSFVQVASLNLLDRVAYPLAHLYDMNRVADDRQSCFLFADPFSWSTDTAPEERWLGGTADGPYPGRGLDNVRALLEGKGKVLTPPWSIDRSGTVAWRMRTHCNHFEVITSHYLLATR</sequence>
<dbReference type="GO" id="GO:0032259">
    <property type="term" value="P:methylation"/>
    <property type="evidence" value="ECO:0007669"/>
    <property type="project" value="UniProtKB-KW"/>
</dbReference>
<dbReference type="PANTHER" id="PTHR45445">
    <property type="match status" value="1"/>
</dbReference>
<evidence type="ECO:0000313" key="2">
    <source>
        <dbReference type="EMBL" id="CAH2031666.1"/>
    </source>
</evidence>
<name>A0ABM9D951_9BACT</name>
<organism evidence="2 3">
    <name type="scientific">Trichlorobacter ammonificans</name>
    <dbReference type="NCBI Taxonomy" id="2916410"/>
    <lineage>
        <taxon>Bacteria</taxon>
        <taxon>Pseudomonadati</taxon>
        <taxon>Thermodesulfobacteriota</taxon>
        <taxon>Desulfuromonadia</taxon>
        <taxon>Geobacterales</taxon>
        <taxon>Geobacteraceae</taxon>
        <taxon>Trichlorobacter</taxon>
    </lineage>
</organism>
<dbReference type="Gene3D" id="2.20.25.10">
    <property type="match status" value="1"/>
</dbReference>
<dbReference type="InterPro" id="IPR005651">
    <property type="entry name" value="Trm112-like"/>
</dbReference>
<dbReference type="InterPro" id="IPR013216">
    <property type="entry name" value="Methyltransf_11"/>
</dbReference>
<evidence type="ECO:0000313" key="3">
    <source>
        <dbReference type="Proteomes" id="UP001295463"/>
    </source>
</evidence>
<keyword evidence="2" id="KW-0489">Methyltransferase</keyword>
<dbReference type="Gene3D" id="3.40.50.150">
    <property type="entry name" value="Vaccinia Virus protein VP39"/>
    <property type="match status" value="1"/>
</dbReference>
<protein>
    <submittedName>
        <fullName evidence="2">Methyltransferase type 11</fullName>
    </submittedName>
</protein>
<evidence type="ECO:0000259" key="1">
    <source>
        <dbReference type="Pfam" id="PF08241"/>
    </source>
</evidence>